<evidence type="ECO:0000313" key="1">
    <source>
        <dbReference type="EMBL" id="KIG14002.1"/>
    </source>
</evidence>
<organism evidence="1 2">
    <name type="scientific">Enhygromyxa salina</name>
    <dbReference type="NCBI Taxonomy" id="215803"/>
    <lineage>
        <taxon>Bacteria</taxon>
        <taxon>Pseudomonadati</taxon>
        <taxon>Myxococcota</taxon>
        <taxon>Polyangia</taxon>
        <taxon>Nannocystales</taxon>
        <taxon>Nannocystaceae</taxon>
        <taxon>Enhygromyxa</taxon>
    </lineage>
</organism>
<evidence type="ECO:0000313" key="2">
    <source>
        <dbReference type="Proteomes" id="UP000031599"/>
    </source>
</evidence>
<dbReference type="EMBL" id="JMCC02000082">
    <property type="protein sequence ID" value="KIG14002.1"/>
    <property type="molecule type" value="Genomic_DNA"/>
</dbReference>
<gene>
    <name evidence="1" type="ORF">DB30_07339</name>
</gene>
<dbReference type="RefSeq" id="WP_146660928.1">
    <property type="nucleotide sequence ID" value="NZ_JMCC02000082.1"/>
</dbReference>
<sequence>MALKAYWKRIKLSDLTSNSTVNFDFGEPVTPVMFGLCGYSLSFTKGKGHNVAWMQVSATLGTGSAGVVPLALTGKMYDNGGNQADPETSYLDYTVLGWTGSNSGLVSLGTGVLEASGSSYQPSSIPPTVYASAPVLGGFEANYSESDNQVMQISMSAALSGTNVALSGEMVDNKRHHVANVQLAGGALLSGVSAPGFAIKTISNKQTSANVAVAFADALPSGTRLIDCAAILNGFTVGYSSGKAHDIATIQIGQQGGNGHPYVSGTDVIVPGPMALMTDKGTPNHDQDDAISGIDMTVIGIYV</sequence>
<dbReference type="Proteomes" id="UP000031599">
    <property type="component" value="Unassembled WGS sequence"/>
</dbReference>
<comment type="caution">
    <text evidence="1">The sequence shown here is derived from an EMBL/GenBank/DDBJ whole genome shotgun (WGS) entry which is preliminary data.</text>
</comment>
<protein>
    <submittedName>
        <fullName evidence="1">Uncharacterized protein</fullName>
    </submittedName>
</protein>
<reference evidence="1 2" key="1">
    <citation type="submission" date="2014-12" db="EMBL/GenBank/DDBJ databases">
        <title>Genome assembly of Enhygromyxa salina DSM 15201.</title>
        <authorList>
            <person name="Sharma G."/>
            <person name="Subramanian S."/>
        </authorList>
    </citation>
    <scope>NUCLEOTIDE SEQUENCE [LARGE SCALE GENOMIC DNA]</scope>
    <source>
        <strain evidence="1 2">DSM 15201</strain>
    </source>
</reference>
<accession>A0A0C2D1G2</accession>
<dbReference type="AlphaFoldDB" id="A0A0C2D1G2"/>
<name>A0A0C2D1G2_9BACT</name>
<proteinExistence type="predicted"/>